<feature type="region of interest" description="Disordered" evidence="1">
    <location>
        <begin position="1"/>
        <end position="24"/>
    </location>
</feature>
<dbReference type="AlphaFoldDB" id="A0A8D8HVU8"/>
<sequence length="174" mass="19694">MRHLRHLRRRRRRRKNGKHCRPLSSLPLSRSTLSLRSAVLSTPERRLLCLSPPTHTLTKQLMVNDPGDLLELTHWGSINLQNILPPLRRDIFILSLDLMRNFSAAVDAIGTFSPTSFNSSSISSSVKIVQILQAWSNIIRSIHNTTHTALTLPPWPAAAAASNYFTLLTRLYLL</sequence>
<evidence type="ECO:0000313" key="2">
    <source>
        <dbReference type="EMBL" id="CAG6542278.1"/>
    </source>
</evidence>
<dbReference type="EMBL" id="HBUE01226062">
    <property type="protein sequence ID" value="CAG6542278.1"/>
    <property type="molecule type" value="Transcribed_RNA"/>
</dbReference>
<evidence type="ECO:0000256" key="1">
    <source>
        <dbReference type="SAM" id="MobiDB-lite"/>
    </source>
</evidence>
<name>A0A8D8HVU8_CULPI</name>
<proteinExistence type="predicted"/>
<protein>
    <submittedName>
        <fullName evidence="2">(northern house mosquito) hypothetical protein</fullName>
    </submittedName>
</protein>
<feature type="compositionally biased region" description="Basic residues" evidence="1">
    <location>
        <begin position="1"/>
        <end position="21"/>
    </location>
</feature>
<accession>A0A8D8HVU8</accession>
<reference evidence="2" key="1">
    <citation type="submission" date="2021-05" db="EMBL/GenBank/DDBJ databases">
        <authorList>
            <person name="Alioto T."/>
            <person name="Alioto T."/>
            <person name="Gomez Garrido J."/>
        </authorList>
    </citation>
    <scope>NUCLEOTIDE SEQUENCE</scope>
</reference>
<dbReference type="EMBL" id="HBUE01332792">
    <property type="protein sequence ID" value="CAG6594363.1"/>
    <property type="molecule type" value="Transcribed_RNA"/>
</dbReference>
<organism evidence="2">
    <name type="scientific">Culex pipiens</name>
    <name type="common">House mosquito</name>
    <dbReference type="NCBI Taxonomy" id="7175"/>
    <lineage>
        <taxon>Eukaryota</taxon>
        <taxon>Metazoa</taxon>
        <taxon>Ecdysozoa</taxon>
        <taxon>Arthropoda</taxon>
        <taxon>Hexapoda</taxon>
        <taxon>Insecta</taxon>
        <taxon>Pterygota</taxon>
        <taxon>Neoptera</taxon>
        <taxon>Endopterygota</taxon>
        <taxon>Diptera</taxon>
        <taxon>Nematocera</taxon>
        <taxon>Culicoidea</taxon>
        <taxon>Culicidae</taxon>
        <taxon>Culicinae</taxon>
        <taxon>Culicini</taxon>
        <taxon>Culex</taxon>
        <taxon>Culex</taxon>
    </lineage>
</organism>